<feature type="domain" description="RNA polymerase sigma-70 region 2" evidence="7">
    <location>
        <begin position="41"/>
        <end position="110"/>
    </location>
</feature>
<evidence type="ECO:0000256" key="2">
    <source>
        <dbReference type="ARBA" id="ARBA00023082"/>
    </source>
</evidence>
<name>A0A940Y408_9ACTN</name>
<dbReference type="InterPro" id="IPR014284">
    <property type="entry name" value="RNA_pol_sigma-70_dom"/>
</dbReference>
<accession>A0A940Y408</accession>
<reference evidence="9 10" key="1">
    <citation type="submission" date="2021-04" db="EMBL/GenBank/DDBJ databases">
        <authorList>
            <person name="Tang X."/>
            <person name="Zhou X."/>
            <person name="Chen X."/>
            <person name="Cernava T."/>
            <person name="Zhang C."/>
        </authorList>
    </citation>
    <scope>NUCLEOTIDE SEQUENCE [LARGE SCALE GENOMIC DNA]</scope>
    <source>
        <strain evidence="9 10">BH-SS-21</strain>
    </source>
</reference>
<dbReference type="Gene3D" id="1.20.120.1810">
    <property type="match status" value="1"/>
</dbReference>
<feature type="compositionally biased region" description="Basic and acidic residues" evidence="5">
    <location>
        <begin position="262"/>
        <end position="273"/>
    </location>
</feature>
<comment type="caution">
    <text evidence="9">The sequence shown here is derived from an EMBL/GenBank/DDBJ whole genome shotgun (WGS) entry which is preliminary data.</text>
</comment>
<dbReference type="GO" id="GO:0006352">
    <property type="term" value="P:DNA-templated transcription initiation"/>
    <property type="evidence" value="ECO:0007669"/>
    <property type="project" value="InterPro"/>
</dbReference>
<dbReference type="NCBIfam" id="TIGR02937">
    <property type="entry name" value="sigma70-ECF"/>
    <property type="match status" value="1"/>
</dbReference>
<evidence type="ECO:0000256" key="4">
    <source>
        <dbReference type="ARBA" id="ARBA00023163"/>
    </source>
</evidence>
<evidence type="ECO:0000259" key="7">
    <source>
        <dbReference type="Pfam" id="PF04542"/>
    </source>
</evidence>
<dbReference type="SUPFAM" id="SSF88659">
    <property type="entry name" value="Sigma3 and sigma4 domains of RNA polymerase sigma factors"/>
    <property type="match status" value="2"/>
</dbReference>
<keyword evidence="10" id="KW-1185">Reference proteome</keyword>
<dbReference type="CDD" id="cd06171">
    <property type="entry name" value="Sigma70_r4"/>
    <property type="match status" value="1"/>
</dbReference>
<dbReference type="NCBIfam" id="TIGR02980">
    <property type="entry name" value="SigBFG"/>
    <property type="match status" value="1"/>
</dbReference>
<dbReference type="GO" id="GO:0016987">
    <property type="term" value="F:sigma factor activity"/>
    <property type="evidence" value="ECO:0007669"/>
    <property type="project" value="UniProtKB-KW"/>
</dbReference>
<gene>
    <name evidence="9" type="ORF">J8N05_44465</name>
</gene>
<dbReference type="EMBL" id="JAGPYQ010000002">
    <property type="protein sequence ID" value="MBQ0855226.1"/>
    <property type="molecule type" value="Genomic_DNA"/>
</dbReference>
<proteinExistence type="predicted"/>
<feature type="domain" description="RNA polymerase sigma-70 region 3" evidence="6">
    <location>
        <begin position="121"/>
        <end position="174"/>
    </location>
</feature>
<feature type="region of interest" description="Disordered" evidence="5">
    <location>
        <begin position="262"/>
        <end position="317"/>
    </location>
</feature>
<keyword evidence="4" id="KW-0804">Transcription</keyword>
<dbReference type="InterPro" id="IPR007624">
    <property type="entry name" value="RNA_pol_sigma70_r3"/>
</dbReference>
<feature type="domain" description="RNA polymerase sigma-70 region 4" evidence="8">
    <location>
        <begin position="208"/>
        <end position="256"/>
    </location>
</feature>
<dbReference type="AlphaFoldDB" id="A0A940Y408"/>
<dbReference type="InterPro" id="IPR014322">
    <property type="entry name" value="RNA_pol_sigma-B/F/G"/>
</dbReference>
<dbReference type="Gene3D" id="1.10.10.10">
    <property type="entry name" value="Winged helix-like DNA-binding domain superfamily/Winged helix DNA-binding domain"/>
    <property type="match status" value="2"/>
</dbReference>
<dbReference type="SUPFAM" id="SSF88946">
    <property type="entry name" value="Sigma2 domain of RNA polymerase sigma factors"/>
    <property type="match status" value="1"/>
</dbReference>
<feature type="compositionally biased region" description="Low complexity" evidence="5">
    <location>
        <begin position="286"/>
        <end position="301"/>
    </location>
</feature>
<keyword evidence="2" id="KW-0731">Sigma factor</keyword>
<evidence type="ECO:0000313" key="10">
    <source>
        <dbReference type="Proteomes" id="UP000677413"/>
    </source>
</evidence>
<dbReference type="GO" id="GO:0003677">
    <property type="term" value="F:DNA binding"/>
    <property type="evidence" value="ECO:0007669"/>
    <property type="project" value="UniProtKB-KW"/>
</dbReference>
<organism evidence="9 10">
    <name type="scientific">Streptomyces liliiviolaceus</name>
    <dbReference type="NCBI Taxonomy" id="2823109"/>
    <lineage>
        <taxon>Bacteria</taxon>
        <taxon>Bacillati</taxon>
        <taxon>Actinomycetota</taxon>
        <taxon>Actinomycetes</taxon>
        <taxon>Kitasatosporales</taxon>
        <taxon>Streptomycetaceae</taxon>
        <taxon>Streptomyces</taxon>
    </lineage>
</organism>
<evidence type="ECO:0000256" key="1">
    <source>
        <dbReference type="ARBA" id="ARBA00023015"/>
    </source>
</evidence>
<evidence type="ECO:0000313" key="9">
    <source>
        <dbReference type="EMBL" id="MBQ0855226.1"/>
    </source>
</evidence>
<evidence type="ECO:0000259" key="8">
    <source>
        <dbReference type="Pfam" id="PF04545"/>
    </source>
</evidence>
<dbReference type="Pfam" id="PF04542">
    <property type="entry name" value="Sigma70_r2"/>
    <property type="match status" value="1"/>
</dbReference>
<protein>
    <submittedName>
        <fullName evidence="9">RNA polymerase sigma factor SigF</fullName>
    </submittedName>
</protein>
<dbReference type="InterPro" id="IPR036388">
    <property type="entry name" value="WH-like_DNA-bd_sf"/>
</dbReference>
<dbReference type="InterPro" id="IPR000943">
    <property type="entry name" value="RNA_pol_sigma70"/>
</dbReference>
<keyword evidence="3" id="KW-0238">DNA-binding</keyword>
<dbReference type="Pfam" id="PF04539">
    <property type="entry name" value="Sigma70_r3"/>
    <property type="match status" value="1"/>
</dbReference>
<dbReference type="PANTHER" id="PTHR30385">
    <property type="entry name" value="SIGMA FACTOR F FLAGELLAR"/>
    <property type="match status" value="1"/>
</dbReference>
<dbReference type="InterPro" id="IPR013325">
    <property type="entry name" value="RNA_pol_sigma_r2"/>
</dbReference>
<evidence type="ECO:0000259" key="6">
    <source>
        <dbReference type="Pfam" id="PF04539"/>
    </source>
</evidence>
<dbReference type="InterPro" id="IPR013324">
    <property type="entry name" value="RNA_pol_sigma_r3/r4-like"/>
</dbReference>
<sequence length="317" mass="34556">MPITVRTKQHPHDDAPDTAAAFERLAALPEGADRQTLRDDLVRDWLPMANRIAMRYRGRGESTEDLAQVAALGLVKAVDRYDPERGSAFESYAIPTITGEIKRHFRDHMWVLHVPRRVQDLRNRVRAAAKELSQAIPGRRPTVAEIAAHAQMTEDDVRAGFEALDSFTALSLDAELPGSDDGYALGDALGESDTGFDLVIDREAVKPCIAALPERERTILYLRFFRGMTQGSIAEHLGISQMHVSRLLSGCCAKVRDEALADHEHDEDSDRGHTRTAGSHEPSRPPRGGAPEPGGCVASSLPNPPGSGLPAACHSPK</sequence>
<dbReference type="InterPro" id="IPR007627">
    <property type="entry name" value="RNA_pol_sigma70_r2"/>
</dbReference>
<evidence type="ECO:0000256" key="3">
    <source>
        <dbReference type="ARBA" id="ARBA00023125"/>
    </source>
</evidence>
<evidence type="ECO:0000256" key="5">
    <source>
        <dbReference type="SAM" id="MobiDB-lite"/>
    </source>
</evidence>
<dbReference type="PANTHER" id="PTHR30385:SF4">
    <property type="entry name" value="RNA POLYMERASE SIGMA-E FACTOR"/>
    <property type="match status" value="1"/>
</dbReference>
<keyword evidence="1" id="KW-0805">Transcription regulation</keyword>
<dbReference type="Pfam" id="PF04545">
    <property type="entry name" value="Sigma70_r4"/>
    <property type="match status" value="1"/>
</dbReference>
<dbReference type="Proteomes" id="UP000677413">
    <property type="component" value="Unassembled WGS sequence"/>
</dbReference>
<feature type="compositionally biased region" description="Low complexity" evidence="5">
    <location>
        <begin position="308"/>
        <end position="317"/>
    </location>
</feature>
<dbReference type="InterPro" id="IPR007630">
    <property type="entry name" value="RNA_pol_sigma70_r4"/>
</dbReference>
<dbReference type="PRINTS" id="PR00046">
    <property type="entry name" value="SIGMA70FCT"/>
</dbReference>